<dbReference type="EMBL" id="JABACI010000004">
    <property type="protein sequence ID" value="NLP85095.1"/>
    <property type="molecule type" value="Genomic_DNA"/>
</dbReference>
<accession>A0ABX1KG79</accession>
<keyword evidence="8" id="KW-0378">Hydrolase</keyword>
<dbReference type="SUPFAM" id="SSF144052">
    <property type="entry name" value="Thermophilic metalloprotease-like"/>
    <property type="match status" value="1"/>
</dbReference>
<gene>
    <name evidence="10" type="ORF">HF576_14680</name>
</gene>
<proteinExistence type="inferred from homology"/>
<dbReference type="Proteomes" id="UP001429745">
    <property type="component" value="Unassembled WGS sequence"/>
</dbReference>
<keyword evidence="11" id="KW-1185">Reference proteome</keyword>
<comment type="cofactor">
    <cofactor evidence="2">
        <name>Mg(2+)</name>
        <dbReference type="ChEBI" id="CHEBI:18420"/>
    </cofactor>
</comment>
<dbReference type="PANTHER" id="PTHR34448:SF1">
    <property type="entry name" value="BLL6088 PROTEIN"/>
    <property type="match status" value="1"/>
</dbReference>
<dbReference type="InterPro" id="IPR000787">
    <property type="entry name" value="Peptidase_M29"/>
</dbReference>
<reference evidence="10 11" key="1">
    <citation type="submission" date="2020-04" db="EMBL/GenBank/DDBJ databases">
        <title>CFH 90308 Microbacterium sp.</title>
        <authorList>
            <person name="Nie G."/>
            <person name="Ming H."/>
            <person name="Xia T."/>
        </authorList>
    </citation>
    <scope>NUCLEOTIDE SEQUENCE [LARGE SCALE GENOMIC DNA]</scope>
    <source>
        <strain evidence="10 11">CFH 90308</strain>
    </source>
</reference>
<dbReference type="PANTHER" id="PTHR34448">
    <property type="entry name" value="AMINOPEPTIDASE"/>
    <property type="match status" value="1"/>
</dbReference>
<evidence type="ECO:0000256" key="8">
    <source>
        <dbReference type="ARBA" id="ARBA00022801"/>
    </source>
</evidence>
<evidence type="ECO:0000256" key="1">
    <source>
        <dbReference type="ARBA" id="ARBA00001941"/>
    </source>
</evidence>
<evidence type="ECO:0000256" key="9">
    <source>
        <dbReference type="ARBA" id="ARBA00023049"/>
    </source>
</evidence>
<dbReference type="GO" id="GO:0004177">
    <property type="term" value="F:aminopeptidase activity"/>
    <property type="evidence" value="ECO:0007669"/>
    <property type="project" value="UniProtKB-KW"/>
</dbReference>
<evidence type="ECO:0000313" key="11">
    <source>
        <dbReference type="Proteomes" id="UP001429745"/>
    </source>
</evidence>
<comment type="similarity">
    <text evidence="4">Belongs to the peptidase M29 family.</text>
</comment>
<evidence type="ECO:0000256" key="3">
    <source>
        <dbReference type="ARBA" id="ARBA00001947"/>
    </source>
</evidence>
<dbReference type="InterPro" id="IPR052170">
    <property type="entry name" value="M29_Exopeptidase"/>
</dbReference>
<dbReference type="InterPro" id="IPR035097">
    <property type="entry name" value="M29_N-terminal"/>
</dbReference>
<keyword evidence="7" id="KW-0479">Metal-binding</keyword>
<comment type="cofactor">
    <cofactor evidence="1">
        <name>Co(2+)</name>
        <dbReference type="ChEBI" id="CHEBI:48828"/>
    </cofactor>
</comment>
<evidence type="ECO:0000256" key="6">
    <source>
        <dbReference type="ARBA" id="ARBA00022670"/>
    </source>
</evidence>
<evidence type="ECO:0000256" key="5">
    <source>
        <dbReference type="ARBA" id="ARBA00022438"/>
    </source>
</evidence>
<evidence type="ECO:0000256" key="2">
    <source>
        <dbReference type="ARBA" id="ARBA00001946"/>
    </source>
</evidence>
<dbReference type="RefSeq" id="WP_168913533.1">
    <property type="nucleotide sequence ID" value="NZ_JABACI010000004.1"/>
</dbReference>
<name>A0ABX1KG79_9MICO</name>
<comment type="caution">
    <text evidence="10">The sequence shown here is derived from an EMBL/GenBank/DDBJ whole genome shotgun (WGS) entry which is preliminary data.</text>
</comment>
<evidence type="ECO:0000256" key="7">
    <source>
        <dbReference type="ARBA" id="ARBA00022723"/>
    </source>
</evidence>
<sequence length="375" mass="40765">MTTSTIEWSRIATLVADGVGVRQGDKVSVFFTDGSAMDAVAAFIDECWRRGAVPQVMATDERFDESALRWADAAVLEQAPPLEVAAMEWSDVHVSFRAMTSPLVDIAPARIAALRHGRGIVSTLRWQGTRWALVRVPTPTWAQATGLEYERLVAEWAASFDADWPEAAERMDALCARLAGARSVVIEDEWGRLELPVAERRWVAFSGEANWPDGEIATAPVEDGVRGVIRFPGTFYFAGVRVRDLELTFEHGRVVRETATEGLAFVRELLDTDGGSRRVGELGIGTNAALETSTGDLLIDEKILGTVHIALGRAYPQCGGVNESALHWDIVKDLRTGARASAGAGSLSVDDEWLIRDGVVQPALREASVARPIAD</sequence>
<protein>
    <submittedName>
        <fullName evidence="10">Aminopeptidase</fullName>
    </submittedName>
</protein>
<dbReference type="Pfam" id="PF02073">
    <property type="entry name" value="Peptidase_M29"/>
    <property type="match status" value="1"/>
</dbReference>
<organism evidence="10 11">
    <name type="scientific">Microbacterium salsuginis</name>
    <dbReference type="NCBI Taxonomy" id="2722803"/>
    <lineage>
        <taxon>Bacteria</taxon>
        <taxon>Bacillati</taxon>
        <taxon>Actinomycetota</taxon>
        <taxon>Actinomycetes</taxon>
        <taxon>Micrococcales</taxon>
        <taxon>Microbacteriaceae</taxon>
        <taxon>Microbacterium</taxon>
    </lineage>
</organism>
<dbReference type="Gene3D" id="3.40.1830.10">
    <property type="entry name" value="Thermophilic metalloprotease (M29)"/>
    <property type="match status" value="1"/>
</dbReference>
<evidence type="ECO:0000256" key="4">
    <source>
        <dbReference type="ARBA" id="ARBA00008236"/>
    </source>
</evidence>
<keyword evidence="9" id="KW-0482">Metalloprotease</keyword>
<keyword evidence="5 10" id="KW-0031">Aminopeptidase</keyword>
<keyword evidence="6" id="KW-0645">Protease</keyword>
<comment type="cofactor">
    <cofactor evidence="3">
        <name>Zn(2+)</name>
        <dbReference type="ChEBI" id="CHEBI:29105"/>
    </cofactor>
</comment>
<evidence type="ECO:0000313" key="10">
    <source>
        <dbReference type="EMBL" id="NLP85095.1"/>
    </source>
</evidence>